<reference evidence="11 12" key="1">
    <citation type="submission" date="2015-11" db="EMBL/GenBank/DDBJ databases">
        <title>Genomic analysis of 38 Legionella species identifies large and diverse effector repertoires.</title>
        <authorList>
            <person name="Burstein D."/>
            <person name="Amaro F."/>
            <person name="Zusman T."/>
            <person name="Lifshitz Z."/>
            <person name="Cohen O."/>
            <person name="Gilbert J.A."/>
            <person name="Pupko T."/>
            <person name="Shuman H.A."/>
            <person name="Segal G."/>
        </authorList>
    </citation>
    <scope>NUCLEOTIDE SEQUENCE [LARGE SCALE GENOMIC DNA]</scope>
    <source>
        <strain evidence="11 12">CDC#1442-AUS-E</strain>
    </source>
</reference>
<dbReference type="GO" id="GO:0005886">
    <property type="term" value="C:plasma membrane"/>
    <property type="evidence" value="ECO:0007669"/>
    <property type="project" value="UniProtKB-SubCell"/>
</dbReference>
<keyword evidence="6 9" id="KW-1133">Transmembrane helix</keyword>
<evidence type="ECO:0000256" key="5">
    <source>
        <dbReference type="ARBA" id="ARBA00022692"/>
    </source>
</evidence>
<keyword evidence="8 9" id="KW-0472">Membrane</keyword>
<evidence type="ECO:0000256" key="3">
    <source>
        <dbReference type="ARBA" id="ARBA00022448"/>
    </source>
</evidence>
<dbReference type="EMBL" id="LNYS01000025">
    <property type="protein sequence ID" value="KTD45232.1"/>
    <property type="molecule type" value="Genomic_DNA"/>
</dbReference>
<organism evidence="11 12">
    <name type="scientific">Legionella quinlivanii</name>
    <dbReference type="NCBI Taxonomy" id="45073"/>
    <lineage>
        <taxon>Bacteria</taxon>
        <taxon>Pseudomonadati</taxon>
        <taxon>Pseudomonadota</taxon>
        <taxon>Gammaproteobacteria</taxon>
        <taxon>Legionellales</taxon>
        <taxon>Legionellaceae</taxon>
        <taxon>Legionella</taxon>
    </lineage>
</organism>
<comment type="caution">
    <text evidence="11">The sequence shown here is derived from an EMBL/GenBank/DDBJ whole genome shotgun (WGS) entry which is preliminary data.</text>
</comment>
<feature type="domain" description="ABC transmembrane type-2" evidence="10">
    <location>
        <begin position="29"/>
        <end position="253"/>
    </location>
</feature>
<keyword evidence="7" id="KW-0762">Sugar transport</keyword>
<dbReference type="PROSITE" id="PS51012">
    <property type="entry name" value="ABC_TM2"/>
    <property type="match status" value="1"/>
</dbReference>
<comment type="subcellular location">
    <subcellularLocation>
        <location evidence="9">Cell inner membrane</location>
        <topology evidence="9">Multi-pass membrane protein</topology>
    </subcellularLocation>
    <subcellularLocation>
        <location evidence="1">Cell membrane</location>
        <topology evidence="1">Multi-pass membrane protein</topology>
    </subcellularLocation>
</comment>
<evidence type="ECO:0000256" key="9">
    <source>
        <dbReference type="RuleBase" id="RU361157"/>
    </source>
</evidence>
<dbReference type="Proteomes" id="UP000054618">
    <property type="component" value="Unassembled WGS sequence"/>
</dbReference>
<gene>
    <name evidence="11" type="primary">wzm</name>
    <name evidence="11" type="ORF">Lqui_2703</name>
</gene>
<dbReference type="PANTHER" id="PTHR30413">
    <property type="entry name" value="INNER MEMBRANE TRANSPORT PERMEASE"/>
    <property type="match status" value="1"/>
</dbReference>
<keyword evidence="7" id="KW-0625">Polysaccharide transport</keyword>
<dbReference type="STRING" id="45073.Lqui_2703"/>
<dbReference type="GO" id="GO:0140359">
    <property type="term" value="F:ABC-type transporter activity"/>
    <property type="evidence" value="ECO:0007669"/>
    <property type="project" value="InterPro"/>
</dbReference>
<feature type="transmembrane region" description="Helical" evidence="9">
    <location>
        <begin position="64"/>
        <end position="84"/>
    </location>
</feature>
<feature type="transmembrane region" description="Helical" evidence="9">
    <location>
        <begin position="105"/>
        <end position="134"/>
    </location>
</feature>
<accession>A0A0W0XLK5</accession>
<protein>
    <recommendedName>
        <fullName evidence="9">Transport permease protein</fullName>
    </recommendedName>
</protein>
<keyword evidence="3 9" id="KW-0813">Transport</keyword>
<name>A0A0W0XLK5_9GAMM</name>
<evidence type="ECO:0000259" key="10">
    <source>
        <dbReference type="PROSITE" id="PS51012"/>
    </source>
</evidence>
<dbReference type="OrthoDB" id="9786910at2"/>
<keyword evidence="12" id="KW-1185">Reference proteome</keyword>
<proteinExistence type="inferred from homology"/>
<dbReference type="GO" id="GO:0015920">
    <property type="term" value="P:lipopolysaccharide transport"/>
    <property type="evidence" value="ECO:0007669"/>
    <property type="project" value="TreeGrafter"/>
</dbReference>
<evidence type="ECO:0000256" key="1">
    <source>
        <dbReference type="ARBA" id="ARBA00004651"/>
    </source>
</evidence>
<evidence type="ECO:0000256" key="6">
    <source>
        <dbReference type="ARBA" id="ARBA00022989"/>
    </source>
</evidence>
<sequence length="261" mass="29418">MLSSLWRYRQLVFELSKREFSSRYRGTAGEVLWVFLQPLYLLTVYTLAFAVILKARWSFSGGTAEYVLMLFSGLIVFNVFADCLNKSPSLISGNSNFVKKVVFPLELLSFVTVAGAFFNACISVGVWCLGYIVLLGFPSINILFFPLILLCFFPLVLGVSWLLSAFGLMVRDISQLTAMLSHSLLFMTPIFYAREAAPPGLQHALVFNPLTFIVEQLRLVLFGGQMPMFKNLLIYFALSSLFAWGAYGLFQRLRPDFADLV</sequence>
<dbReference type="GO" id="GO:0015774">
    <property type="term" value="P:polysaccharide transport"/>
    <property type="evidence" value="ECO:0007669"/>
    <property type="project" value="UniProtKB-KW"/>
</dbReference>
<feature type="transmembrane region" description="Helical" evidence="9">
    <location>
        <begin position="140"/>
        <end position="164"/>
    </location>
</feature>
<evidence type="ECO:0000313" key="11">
    <source>
        <dbReference type="EMBL" id="KTD45232.1"/>
    </source>
</evidence>
<evidence type="ECO:0000313" key="12">
    <source>
        <dbReference type="Proteomes" id="UP000054618"/>
    </source>
</evidence>
<dbReference type="InterPro" id="IPR047817">
    <property type="entry name" value="ABC2_TM_bact-type"/>
</dbReference>
<keyword evidence="4 9" id="KW-1003">Cell membrane</keyword>
<feature type="transmembrane region" description="Helical" evidence="9">
    <location>
        <begin position="232"/>
        <end position="250"/>
    </location>
</feature>
<evidence type="ECO:0000256" key="8">
    <source>
        <dbReference type="ARBA" id="ARBA00023136"/>
    </source>
</evidence>
<evidence type="ECO:0000256" key="2">
    <source>
        <dbReference type="ARBA" id="ARBA00007783"/>
    </source>
</evidence>
<evidence type="ECO:0000256" key="7">
    <source>
        <dbReference type="ARBA" id="ARBA00023047"/>
    </source>
</evidence>
<dbReference type="AlphaFoldDB" id="A0A0W0XLK5"/>
<comment type="caution">
    <text evidence="9">Lacks conserved residue(s) required for the propagation of feature annotation.</text>
</comment>
<dbReference type="RefSeq" id="WP_058508767.1">
    <property type="nucleotide sequence ID" value="NZ_CAAAIK010000004.1"/>
</dbReference>
<dbReference type="PANTHER" id="PTHR30413:SF10">
    <property type="entry name" value="CAPSULE POLYSACCHARIDE EXPORT INNER-MEMBRANE PROTEIN CTRC"/>
    <property type="match status" value="1"/>
</dbReference>
<dbReference type="InterPro" id="IPR013525">
    <property type="entry name" value="ABC2_TM"/>
</dbReference>
<keyword evidence="5 9" id="KW-0812">Transmembrane</keyword>
<dbReference type="PATRIC" id="fig|45073.5.peg.2877"/>
<dbReference type="Pfam" id="PF01061">
    <property type="entry name" value="ABC2_membrane"/>
    <property type="match status" value="1"/>
</dbReference>
<evidence type="ECO:0000256" key="4">
    <source>
        <dbReference type="ARBA" id="ARBA00022475"/>
    </source>
</evidence>
<feature type="transmembrane region" description="Helical" evidence="9">
    <location>
        <begin position="31"/>
        <end position="52"/>
    </location>
</feature>
<comment type="similarity">
    <text evidence="2 9">Belongs to the ABC-2 integral membrane protein family.</text>
</comment>